<protein>
    <submittedName>
        <fullName evidence="1">Uncharacterized protein</fullName>
    </submittedName>
</protein>
<organism evidence="1 2">
    <name type="scientific">Hydrogenophaga atypica</name>
    <dbReference type="NCBI Taxonomy" id="249409"/>
    <lineage>
        <taxon>Bacteria</taxon>
        <taxon>Pseudomonadati</taxon>
        <taxon>Pseudomonadota</taxon>
        <taxon>Betaproteobacteria</taxon>
        <taxon>Burkholderiales</taxon>
        <taxon>Comamonadaceae</taxon>
        <taxon>Hydrogenophaga</taxon>
    </lineage>
</organism>
<dbReference type="EMBL" id="JBHTCA010000031">
    <property type="protein sequence ID" value="MFC7411415.1"/>
    <property type="molecule type" value="Genomic_DNA"/>
</dbReference>
<sequence length="1008" mass="111060">MKWNSLLLSEFFSPASAQEEVWLHTTRDELDSFGIHLGGAAGLVEAVSAGAPWLPSGIETCAEAALLLASQRKDRFLAASVYIDPGTSNVDYVDARAPTYLPILALWVLASSEGQGKGFYAEVESLLGKGSRFPNTGVVTNAMSHAWQDLEAWSIRECSGRFGIFRRRVLGAHCYVGLPRSQCLISRTDEHNLKRLFAELHLRPGEKLTPQLLVRLLADGRDAQFLSIALRIAMGDKSYEDPLHTQLQRLLDSWDGLKPRYTHATGTSNQAKGVEVGPSEGELVTLVLSESDDVENGWDVRWRIQAPTDNRFCIMRLVGQSVPARFHAAESTFVTAPAELHRKSCNDALVLAATAAVEVVVAFDDESGGSMEEVRRSFHIPCSARRTLCWNTVDPQYGDYLVERDIPLFGPSYVLCSPGVEASTRRWMQAEGIDFQTVPSSGLPDSWWLACIPLSERLSASQRQYLSDAADPANVPAARIRLVGGRPLLRGGARIFAAYDLPFVDIEAPDNSRIEAPGLALEEVLPKEGGESKALTKRFVIKHLADLRGAFDIKVLVGSHPLAEARLRIAYGDGEGRGQTKSYSIGNLGQSRSDEEGLRGTTIGLNVLDARREVGGYPETANFDDVLTQSIEDAGTAKFLNSLGRLGTIAYGAARDELRRQCVDADPMPLLMDLRARGFLEIQTDAKGHVVRVHSVEPSLYELPTLFSGLAVAGVAGTLTLPQWARLRACNELLVSAEGQGRGFLPVVRVAAESLDKIRQASKAIGFQFSTAPAISIATWSGSVEDARRTFARDSWEHFATKLSNLHRMKWHSAQFSSAVSEQMTIDREIGAQLFRFDDPQAWPLQLYVLGTRDQAGNSRYSHIHDSRWGTWISVLAFARLMCEKYERRDALPWPFPYDPKTRDLWLPARMRPPSVLERTLCLCSGFGAEVHFLRTGEAINDRLPMLSQNVRVIGFVSLVYEGFFPAHWLRFRDVPVEVASIVASRLGGELDSITSIAGSKLQPTTTA</sequence>
<keyword evidence="2" id="KW-1185">Reference proteome</keyword>
<accession>A0ABW2QPU1</accession>
<proteinExistence type="predicted"/>
<evidence type="ECO:0000313" key="1">
    <source>
        <dbReference type="EMBL" id="MFC7411415.1"/>
    </source>
</evidence>
<comment type="caution">
    <text evidence="1">The sequence shown here is derived from an EMBL/GenBank/DDBJ whole genome shotgun (WGS) entry which is preliminary data.</text>
</comment>
<reference evidence="2" key="1">
    <citation type="journal article" date="2019" name="Int. J. Syst. Evol. Microbiol.">
        <title>The Global Catalogue of Microorganisms (GCM) 10K type strain sequencing project: providing services to taxonomists for standard genome sequencing and annotation.</title>
        <authorList>
            <consortium name="The Broad Institute Genomics Platform"/>
            <consortium name="The Broad Institute Genome Sequencing Center for Infectious Disease"/>
            <person name="Wu L."/>
            <person name="Ma J."/>
        </authorList>
    </citation>
    <scope>NUCLEOTIDE SEQUENCE [LARGE SCALE GENOMIC DNA]</scope>
    <source>
        <strain evidence="2">CGMCC 1.12371</strain>
    </source>
</reference>
<dbReference type="Proteomes" id="UP001596501">
    <property type="component" value="Unassembled WGS sequence"/>
</dbReference>
<name>A0ABW2QPU1_9BURK</name>
<dbReference type="RefSeq" id="WP_382227817.1">
    <property type="nucleotide sequence ID" value="NZ_JBHTCA010000031.1"/>
</dbReference>
<evidence type="ECO:0000313" key="2">
    <source>
        <dbReference type="Proteomes" id="UP001596501"/>
    </source>
</evidence>
<gene>
    <name evidence="1" type="ORF">ACFQPB_21370</name>
</gene>